<sequence>MDFMFGITEFSIFNVSTSPEHTGFQYFKNYAINLVEEINNDLSLEKKYPFSFNFQTLFFFDGEAFHKDETDYISINDGVVFSTFEVFYEMLCHCSVLPYLPPNELIFNTNLYYHFDNEQYDYTIKYPFNKERRIIAEYMAMFAIKFIILHEIGHHYNGHIMYLNSSNHKTNALNHENSCVSLLDLQTLEMDADAFAISRLIYEILVLLSEDNRICQILKSIDDIFTLFVISIHTLFLIFKKEGQGTTNSHFSPYLPSFIRSAINIDCAKTNIFFKAQGIITSEKFLEIAKKSVCDAEEYFYSLYGISHIDDAKDLLERDTSPQINIFNNWSVLRKKLEPFARLRLAD</sequence>
<dbReference type="RefSeq" id="WP_046500884.1">
    <property type="nucleotide sequence ID" value="NZ_LN831776.1"/>
</dbReference>
<organism evidence="1 2">
    <name type="scientific">Paenibacillus riograndensis SBR5</name>
    <dbReference type="NCBI Taxonomy" id="1073571"/>
    <lineage>
        <taxon>Bacteria</taxon>
        <taxon>Bacillati</taxon>
        <taxon>Bacillota</taxon>
        <taxon>Bacilli</taxon>
        <taxon>Bacillales</taxon>
        <taxon>Paenibacillaceae</taxon>
        <taxon>Paenibacillus</taxon>
        <taxon>Paenibacillus sonchi group</taxon>
    </lineage>
</organism>
<dbReference type="KEGG" id="pri:PRIO_0249"/>
<dbReference type="HOGENOM" id="CLU_778016_0_0_9"/>
<dbReference type="EMBL" id="LN831776">
    <property type="protein sequence ID" value="CQR51503.1"/>
    <property type="molecule type" value="Genomic_DNA"/>
</dbReference>
<reference evidence="2" key="1">
    <citation type="submission" date="2015-03" db="EMBL/GenBank/DDBJ databases">
        <authorList>
            <person name="Wibberg D."/>
        </authorList>
    </citation>
    <scope>NUCLEOTIDE SEQUENCE [LARGE SCALE GENOMIC DNA]</scope>
</reference>
<protein>
    <submittedName>
        <fullName evidence="1">Uncharacterized protein</fullName>
    </submittedName>
</protein>
<dbReference type="Proteomes" id="UP000033163">
    <property type="component" value="Chromosome I"/>
</dbReference>
<accession>A0A0E3WG03</accession>
<evidence type="ECO:0000313" key="2">
    <source>
        <dbReference type="Proteomes" id="UP000033163"/>
    </source>
</evidence>
<gene>
    <name evidence="1" type="ORF">PRIO_0249</name>
</gene>
<proteinExistence type="predicted"/>
<name>A0A0E3WG03_9BACL</name>
<evidence type="ECO:0000313" key="1">
    <source>
        <dbReference type="EMBL" id="CQR51503.1"/>
    </source>
</evidence>
<dbReference type="AlphaFoldDB" id="A0A0E3WG03"/>
<dbReference type="PATRIC" id="fig|1073571.4.peg.236"/>